<name>A0A9X2YVJ1_9FLAO</name>
<evidence type="ECO:0000313" key="6">
    <source>
        <dbReference type="Proteomes" id="UP001151079"/>
    </source>
</evidence>
<dbReference type="InterPro" id="IPR053142">
    <property type="entry name" value="PchR_regulatory_protein"/>
</dbReference>
<evidence type="ECO:0000256" key="1">
    <source>
        <dbReference type="ARBA" id="ARBA00023015"/>
    </source>
</evidence>
<accession>A0A9X2YVJ1</accession>
<evidence type="ECO:0000259" key="4">
    <source>
        <dbReference type="PROSITE" id="PS01124"/>
    </source>
</evidence>
<dbReference type="Gene3D" id="1.10.10.60">
    <property type="entry name" value="Homeodomain-like"/>
    <property type="match status" value="1"/>
</dbReference>
<keyword evidence="2" id="KW-0238">DNA-binding</keyword>
<evidence type="ECO:0000256" key="2">
    <source>
        <dbReference type="ARBA" id="ARBA00023125"/>
    </source>
</evidence>
<dbReference type="InterPro" id="IPR009057">
    <property type="entry name" value="Homeodomain-like_sf"/>
</dbReference>
<evidence type="ECO:0000313" key="5">
    <source>
        <dbReference type="EMBL" id="MCV9928623.1"/>
    </source>
</evidence>
<gene>
    <name evidence="5" type="ORF">OIU83_13220</name>
</gene>
<dbReference type="PANTHER" id="PTHR47893">
    <property type="entry name" value="REGULATORY PROTEIN PCHR"/>
    <property type="match status" value="1"/>
</dbReference>
<reference evidence="5" key="1">
    <citation type="submission" date="2022-10" db="EMBL/GenBank/DDBJ databases">
        <title>Two novel species of Flavobacterium.</title>
        <authorList>
            <person name="Liu Q."/>
            <person name="Xin Y.-H."/>
        </authorList>
    </citation>
    <scope>NUCLEOTIDE SEQUENCE</scope>
    <source>
        <strain evidence="5">LS1R49</strain>
    </source>
</reference>
<comment type="caution">
    <text evidence="5">The sequence shown here is derived from an EMBL/GenBank/DDBJ whole genome shotgun (WGS) entry which is preliminary data.</text>
</comment>
<evidence type="ECO:0000256" key="3">
    <source>
        <dbReference type="ARBA" id="ARBA00023163"/>
    </source>
</evidence>
<protein>
    <submittedName>
        <fullName evidence="5">AraC family transcriptional regulator</fullName>
    </submittedName>
</protein>
<dbReference type="Proteomes" id="UP001151079">
    <property type="component" value="Unassembled WGS sequence"/>
</dbReference>
<dbReference type="AlphaFoldDB" id="A0A9X2YVJ1"/>
<dbReference type="SUPFAM" id="SSF46689">
    <property type="entry name" value="Homeodomain-like"/>
    <property type="match status" value="1"/>
</dbReference>
<dbReference type="GO" id="GO:0003700">
    <property type="term" value="F:DNA-binding transcription factor activity"/>
    <property type="evidence" value="ECO:0007669"/>
    <property type="project" value="InterPro"/>
</dbReference>
<organism evidence="5 6">
    <name type="scientific">Flavobacterium shii</name>
    <dbReference type="NCBI Taxonomy" id="2987687"/>
    <lineage>
        <taxon>Bacteria</taxon>
        <taxon>Pseudomonadati</taxon>
        <taxon>Bacteroidota</taxon>
        <taxon>Flavobacteriia</taxon>
        <taxon>Flavobacteriales</taxon>
        <taxon>Flavobacteriaceae</taxon>
        <taxon>Flavobacterium</taxon>
    </lineage>
</organism>
<dbReference type="InterPro" id="IPR018062">
    <property type="entry name" value="HTH_AraC-typ_CS"/>
</dbReference>
<dbReference type="Pfam" id="PF12833">
    <property type="entry name" value="HTH_18"/>
    <property type="match status" value="1"/>
</dbReference>
<sequence length="311" mass="35954">MQSFCKSVCCKDCIFSKEYAFSPEYGVGSYKECFLDGLYISLVNVSLTQELNVVHRDVPYALALSFLIDGVKIIKSVDSIEDVMYEAQESYLVYLNQMKETFCCIKNKHYKEIRILMDADFLKRHHLNNEDVFCDKKASTVLNDFILPICCKSQDALTELMSLKLSGKSKELFLVGKVLELLALYLDKSKKENREQVYNDELSKKLEKVKNIISSDLTAQFTTTQLSRIVGLNNQVLKKQFEKTFRQSIHQFFLQIRMEKTVDLLLHSTKPINEISDIVGYKNSTHFIAAFKKKMKKTPKKFREINSGFNT</sequence>
<keyword evidence="1" id="KW-0805">Transcription regulation</keyword>
<dbReference type="InterPro" id="IPR018060">
    <property type="entry name" value="HTH_AraC"/>
</dbReference>
<keyword evidence="6" id="KW-1185">Reference proteome</keyword>
<dbReference type="SMART" id="SM00342">
    <property type="entry name" value="HTH_ARAC"/>
    <property type="match status" value="1"/>
</dbReference>
<dbReference type="EMBL" id="JAOZEW010000013">
    <property type="protein sequence ID" value="MCV9928623.1"/>
    <property type="molecule type" value="Genomic_DNA"/>
</dbReference>
<keyword evidence="3" id="KW-0804">Transcription</keyword>
<dbReference type="GO" id="GO:0043565">
    <property type="term" value="F:sequence-specific DNA binding"/>
    <property type="evidence" value="ECO:0007669"/>
    <property type="project" value="InterPro"/>
</dbReference>
<dbReference type="PROSITE" id="PS00041">
    <property type="entry name" value="HTH_ARAC_FAMILY_1"/>
    <property type="match status" value="1"/>
</dbReference>
<dbReference type="PANTHER" id="PTHR47893:SF1">
    <property type="entry name" value="REGULATORY PROTEIN PCHR"/>
    <property type="match status" value="1"/>
</dbReference>
<proteinExistence type="predicted"/>
<dbReference type="PROSITE" id="PS01124">
    <property type="entry name" value="HTH_ARAC_FAMILY_2"/>
    <property type="match status" value="1"/>
</dbReference>
<feature type="domain" description="HTH araC/xylS-type" evidence="4">
    <location>
        <begin position="207"/>
        <end position="305"/>
    </location>
</feature>